<dbReference type="InterPro" id="IPR007434">
    <property type="entry name" value="FemAB-like"/>
</dbReference>
<evidence type="ECO:0000313" key="1">
    <source>
        <dbReference type="EMBL" id="MCX2978197.1"/>
    </source>
</evidence>
<gene>
    <name evidence="1" type="ORF">EYC82_12595</name>
</gene>
<name>A0ABT3T9Q4_9GAMM</name>
<dbReference type="SUPFAM" id="SSF55729">
    <property type="entry name" value="Acyl-CoA N-acyltransferases (Nat)"/>
    <property type="match status" value="1"/>
</dbReference>
<proteinExistence type="predicted"/>
<sequence length="389" mass="44430">MSSTHDKALTGEFVSSLAQIAAEDWNRIAGTDYPFLRHDFLYGLELAACTTAETGWQPCHLLLRRDEELLALMPLYLKSHSYGEYVFDWSWADAWRQRGLAYYPKLLSAIPFTPATGPRLCAAQDADAELCWSAALDAVQQLAKEREISSWHLLFPEEAVSQRLLDAGLHRRTATQFHWFNEGFNTFDDFLGTFNSRKRKSLKRERRRVEEQGLKLVTLEGSEIREEHWDRFYHFYQTTYAKRSGHGGYLSREFFLNTAAGMGSQVVMVIAYLDDQAVAGALYFRSSKTLFGRYWGCVHEFDALHFEACYYQGIEYCIANGLSRFDPGAQGEHKIQRGFRPITTCSNHWIADPELSAAVGDFTRREAGHNTQYKQSAEGFLPFKQQGGA</sequence>
<protein>
    <submittedName>
        <fullName evidence="1">N-acetyltransferase</fullName>
    </submittedName>
</protein>
<keyword evidence="2" id="KW-1185">Reference proteome</keyword>
<dbReference type="Proteomes" id="UP001143304">
    <property type="component" value="Unassembled WGS sequence"/>
</dbReference>
<dbReference type="InterPro" id="IPR016181">
    <property type="entry name" value="Acyl_CoA_acyltransferase"/>
</dbReference>
<dbReference type="EMBL" id="SHNO01000001">
    <property type="protein sequence ID" value="MCX2978197.1"/>
    <property type="molecule type" value="Genomic_DNA"/>
</dbReference>
<comment type="caution">
    <text evidence="1">The sequence shown here is derived from an EMBL/GenBank/DDBJ whole genome shotgun (WGS) entry which is preliminary data.</text>
</comment>
<dbReference type="RefSeq" id="WP_279249896.1">
    <property type="nucleotide sequence ID" value="NZ_SHNO01000001.1"/>
</dbReference>
<dbReference type="PANTHER" id="PTHR47017:SF1">
    <property type="entry name" value="ACYL-COA"/>
    <property type="match status" value="1"/>
</dbReference>
<reference evidence="1" key="1">
    <citation type="submission" date="2019-02" db="EMBL/GenBank/DDBJ databases">
        <authorList>
            <person name="Li S.-H."/>
        </authorList>
    </citation>
    <scope>NUCLEOTIDE SEQUENCE</scope>
    <source>
        <strain evidence="1">IMCC11814</strain>
    </source>
</reference>
<dbReference type="Pfam" id="PF04339">
    <property type="entry name" value="FemAB_like"/>
    <property type="match status" value="1"/>
</dbReference>
<dbReference type="PANTHER" id="PTHR47017">
    <property type="entry name" value="ACYL-COA"/>
    <property type="match status" value="1"/>
</dbReference>
<organism evidence="1 2">
    <name type="scientific">Candidatus Marimicrobium litorale</name>
    <dbReference type="NCBI Taxonomy" id="2518991"/>
    <lineage>
        <taxon>Bacteria</taxon>
        <taxon>Pseudomonadati</taxon>
        <taxon>Pseudomonadota</taxon>
        <taxon>Gammaproteobacteria</taxon>
        <taxon>Cellvibrionales</taxon>
        <taxon>Halieaceae</taxon>
        <taxon>Marimicrobium</taxon>
    </lineage>
</organism>
<evidence type="ECO:0000313" key="2">
    <source>
        <dbReference type="Proteomes" id="UP001143304"/>
    </source>
</evidence>
<dbReference type="Gene3D" id="3.40.630.30">
    <property type="match status" value="1"/>
</dbReference>
<accession>A0ABT3T9Q4</accession>